<dbReference type="EMBL" id="CP026249">
    <property type="protein sequence ID" value="AWP03852.1"/>
    <property type="molecule type" value="Genomic_DNA"/>
</dbReference>
<dbReference type="SUPFAM" id="SSF48726">
    <property type="entry name" value="Immunoglobulin"/>
    <property type="match status" value="5"/>
</dbReference>
<dbReference type="FunFam" id="2.60.40.10:FF:000124">
    <property type="entry name" value="Myomesin 1"/>
    <property type="match status" value="1"/>
</dbReference>
<gene>
    <name evidence="10" type="ORF">SMAX5B_006385</name>
</gene>
<dbReference type="FunFam" id="2.60.40.10:FF:002172">
    <property type="entry name" value="Myomesin 1a (skelemin)"/>
    <property type="match status" value="2"/>
</dbReference>
<dbReference type="FunFam" id="2.60.40.10:FF:000029">
    <property type="entry name" value="Myomesin 1"/>
    <property type="match status" value="1"/>
</dbReference>
<dbReference type="FunFam" id="2.60.40.10:FF:000179">
    <property type="entry name" value="Myomesin 2"/>
    <property type="match status" value="1"/>
</dbReference>
<dbReference type="FunFam" id="2.60.40.10:FF:000233">
    <property type="entry name" value="Myomesin 1"/>
    <property type="match status" value="1"/>
</dbReference>
<reference evidence="10 11" key="1">
    <citation type="submission" date="2017-12" db="EMBL/GenBank/DDBJ databases">
        <title>Integrating genomic resources of turbot (Scophthalmus maximus) in depth evaluation of genetic and physical mapping variation across individuals.</title>
        <authorList>
            <person name="Martinez P."/>
        </authorList>
    </citation>
    <scope>NUCLEOTIDE SEQUENCE [LARGE SCALE GENOMIC DNA]</scope>
</reference>
<dbReference type="InterPro" id="IPR013783">
    <property type="entry name" value="Ig-like_fold"/>
</dbReference>
<dbReference type="PRINTS" id="PR00014">
    <property type="entry name" value="FNTYPEIII"/>
</dbReference>
<dbReference type="PROSITE" id="PS50853">
    <property type="entry name" value="FN3"/>
    <property type="match status" value="5"/>
</dbReference>
<feature type="region of interest" description="Disordered" evidence="7">
    <location>
        <begin position="1"/>
        <end position="65"/>
    </location>
</feature>
<proteinExistence type="predicted"/>
<dbReference type="PANTHER" id="PTHR13817:SF16">
    <property type="entry name" value="MYOMESIN-1"/>
    <property type="match status" value="1"/>
</dbReference>
<evidence type="ECO:0000259" key="8">
    <source>
        <dbReference type="PROSITE" id="PS50835"/>
    </source>
</evidence>
<feature type="domain" description="Fibronectin type-III" evidence="9">
    <location>
        <begin position="539"/>
        <end position="634"/>
    </location>
</feature>
<dbReference type="GO" id="GO:0032982">
    <property type="term" value="C:myosin filament"/>
    <property type="evidence" value="ECO:0007669"/>
    <property type="project" value="UniProtKB-KW"/>
</dbReference>
<feature type="domain" description="Fibronectin type-III" evidence="9">
    <location>
        <begin position="411"/>
        <end position="505"/>
    </location>
</feature>
<dbReference type="InterPro" id="IPR003598">
    <property type="entry name" value="Ig_sub2"/>
</dbReference>
<evidence type="ECO:0000313" key="10">
    <source>
        <dbReference type="EMBL" id="AWP03852.1"/>
    </source>
</evidence>
<organism evidence="10 11">
    <name type="scientific">Scophthalmus maximus</name>
    <name type="common">Turbot</name>
    <name type="synonym">Psetta maxima</name>
    <dbReference type="NCBI Taxonomy" id="52904"/>
    <lineage>
        <taxon>Eukaryota</taxon>
        <taxon>Metazoa</taxon>
        <taxon>Chordata</taxon>
        <taxon>Craniata</taxon>
        <taxon>Vertebrata</taxon>
        <taxon>Euteleostomi</taxon>
        <taxon>Actinopterygii</taxon>
        <taxon>Neopterygii</taxon>
        <taxon>Teleostei</taxon>
        <taxon>Neoteleostei</taxon>
        <taxon>Acanthomorphata</taxon>
        <taxon>Carangaria</taxon>
        <taxon>Pleuronectiformes</taxon>
        <taxon>Pleuronectoidei</taxon>
        <taxon>Scophthalmidae</taxon>
        <taxon>Scophthalmus</taxon>
    </lineage>
</organism>
<dbReference type="Pfam" id="PF00041">
    <property type="entry name" value="fn3"/>
    <property type="match status" value="5"/>
</dbReference>
<dbReference type="InterPro" id="IPR013098">
    <property type="entry name" value="Ig_I-set"/>
</dbReference>
<dbReference type="InterPro" id="IPR050964">
    <property type="entry name" value="Striated_Muscle_Regulatory"/>
</dbReference>
<dbReference type="InterPro" id="IPR036179">
    <property type="entry name" value="Ig-like_dom_sf"/>
</dbReference>
<feature type="domain" description="Fibronectin type-III" evidence="9">
    <location>
        <begin position="640"/>
        <end position="735"/>
    </location>
</feature>
<feature type="domain" description="Ig-like" evidence="8">
    <location>
        <begin position="1161"/>
        <end position="1251"/>
    </location>
</feature>
<evidence type="ECO:0000256" key="1">
    <source>
        <dbReference type="ARBA" id="ARBA00004496"/>
    </source>
</evidence>
<evidence type="ECO:0000256" key="4">
    <source>
        <dbReference type="ARBA" id="ARBA00022737"/>
    </source>
</evidence>
<evidence type="ECO:0000313" key="11">
    <source>
        <dbReference type="Proteomes" id="UP000246464"/>
    </source>
</evidence>
<evidence type="ECO:0000256" key="2">
    <source>
        <dbReference type="ARBA" id="ARBA00022433"/>
    </source>
</evidence>
<evidence type="ECO:0000256" key="6">
    <source>
        <dbReference type="ARBA" id="ARBA00023319"/>
    </source>
</evidence>
<keyword evidence="4" id="KW-0677">Repeat</keyword>
<dbReference type="FunFam" id="2.60.40.10:FF:000192">
    <property type="entry name" value="Myomesin 1"/>
    <property type="match status" value="1"/>
</dbReference>
<dbReference type="InterPro" id="IPR036116">
    <property type="entry name" value="FN3_sf"/>
</dbReference>
<feature type="domain" description="Ig-like" evidence="8">
    <location>
        <begin position="1391"/>
        <end position="1469"/>
    </location>
</feature>
<dbReference type="GO" id="GO:0005737">
    <property type="term" value="C:cytoplasm"/>
    <property type="evidence" value="ECO:0007669"/>
    <property type="project" value="UniProtKB-SubCell"/>
</dbReference>
<dbReference type="GO" id="GO:0005198">
    <property type="term" value="F:structural molecule activity"/>
    <property type="evidence" value="ECO:0007669"/>
    <property type="project" value="UniProtKB-ARBA"/>
</dbReference>
<dbReference type="SUPFAM" id="SSF49265">
    <property type="entry name" value="Fibronectin type III"/>
    <property type="match status" value="3"/>
</dbReference>
<dbReference type="PANTHER" id="PTHR13817">
    <property type="entry name" value="TITIN"/>
    <property type="match status" value="1"/>
</dbReference>
<dbReference type="STRING" id="52904.ENSSMAP00000027246"/>
<keyword evidence="5" id="KW-0514">Muscle protein</keyword>
<feature type="domain" description="Fibronectin type-III" evidence="9">
    <location>
        <begin position="844"/>
        <end position="943"/>
    </location>
</feature>
<dbReference type="FunFam" id="2.60.40.10:FF:000222">
    <property type="entry name" value="Myomesin 1"/>
    <property type="match status" value="1"/>
</dbReference>
<dbReference type="FunFam" id="2.60.40.10:FF:000069">
    <property type="entry name" value="Alpha-protein kinase 3"/>
    <property type="match status" value="1"/>
</dbReference>
<accession>A0A2U9BJW2</accession>
<name>A0A2U9BJW2_SCOMX</name>
<dbReference type="CDD" id="cd00096">
    <property type="entry name" value="Ig"/>
    <property type="match status" value="2"/>
</dbReference>
<comment type="subcellular location">
    <subcellularLocation>
        <location evidence="1">Cytoplasm</location>
    </subcellularLocation>
</comment>
<feature type="compositionally biased region" description="Low complexity" evidence="7">
    <location>
        <begin position="9"/>
        <end position="23"/>
    </location>
</feature>
<dbReference type="Pfam" id="PF00047">
    <property type="entry name" value="ig"/>
    <property type="match status" value="1"/>
</dbReference>
<sequence length="1484" mass="165677">MSGSVRVTQKQQQQQQHQQQQEKLQQHHYESNVYLSTKSSVSKQSFTTHKTTSRRLTSSVKTEKGQEVVKLSPLPKRAKRTYLAMDLDKEVIGYVVPVFRANHEVVRGLMEAQEDATEEGIQYVAMRNLFVREAREALEVRVEKKTRTTHIRETAERMELGKTMEEWAEFRKKMNPDSLTHPPEFIVKPRGQTVWEGNTVKLHCTVAGWPKPRTAWYKNNVLIDAKARPEKYTAESNYNMHSLEIKNCDFLDTAQYHVSALNVKGEASYVATVVVKRFQEGEEAGPLDPKPHGFCSEHGVTFETSIIDKFEVAFGREGETLSLGCTVIVYPVVKKYQPDVVWYRNSVPLTSSKWVHTHWSGERATLTLVHLNKEDEGMYTLRVNTKSGYDAYSAYVFVRDADVEVEGVPVAPLDVCCHDANKDYVVVTWKQPAVEGSSTILGYYIDRCEVGTHHWAQCNDTPVKYARFPVTGLVEGRSYIFRVRALNKSGVSRPSRVSEAVVAMDPSDRARLRAGPSAPWTGIIKFTEEDATAGVVPGEPSDVAVTEATKSYVVLAWKPPVQRGHEGVMYYIEKCISGTDTWQRVNTGMPVKSPRFALFDLAEGKSYSFRVRCCNSAGVSEASVSTGEITVGDKLDLPSAPGNTVAIRNTDTSVAVLWGASKDVRHLVGYYIECSVVGTEVWMPCNNKPVKQTRFVCHGLTTGQNYVFRVKAVNAAGYSQSSPNSDAVVVQAAISIPGKPTGVTLLEAVKDFMVLGWNEPASNGGADIRGYFVDYRTVKGSVVGKWHEMNHQALTTTTYKAEGLKENVFYQFQVRAMNMAGVSKASVHSASLECKEWTITVPGSPVGLHVLEVRDTSVVVLWEPPAFNGRTAVNGYYLDLKETSAGEGGWKAVHEKANKKKYMKVTGLKAGTSYVFRVRAQNLAGVGKTSAVLGPVLAQTRPGTKEIYVDVDDDGVISMIFECSEMNEGSEFVWSKNYQAMTDTSRLTIVNEHGRSRAIFNSPSLEDLGTFSCVVTNTDGMSSSYTLTEEGLMRLLDISHEHKFPVIPFKSEMAMELLEKGRVRFWTQVEKCTSSCEVEYVFNNVIVSQGKKYTMNFDKSTGIIEMFMDSLEVTDEGTFTFNLVDGKAKGTTSLVLIGDEFRELQKKSEFERAEWVRKQGPHFVKYLDFAVTPECNVLLKCKIGNVRPETEITWSKDKIEIAEDDEDAKKIERQDGDLTFNIGKISKKDAGIYGVVLRDERGKDTSTFNLTDAGYQAVMNELFRVIATSSSDIKVLSTEHGIVLYSNVTYYHEDLRVGWLLKDAKIAASERVKSGVTGEQLWLKINEPTEKDKGKYAMDVFDGKDGVKRVFELTGQAWEEAFEEFQRLKAAAIAERNRARVVGGLPDVVAIQEGKSLNLTGNVWGEPVPEVSWIKNDKELVSDERYQLKFEHGKFASITIAAVTTADSGKYALLVKNKYGTEAGEFTVSVYNPEEEDHKEGKKD</sequence>
<dbReference type="InterPro" id="IPR003961">
    <property type="entry name" value="FN3_dom"/>
</dbReference>
<dbReference type="SMART" id="SM00060">
    <property type="entry name" value="FN3"/>
    <property type="match status" value="5"/>
</dbReference>
<protein>
    <submittedName>
        <fullName evidence="10">Putative myomesin-1-like</fullName>
    </submittedName>
</protein>
<dbReference type="Proteomes" id="UP000246464">
    <property type="component" value="Chromosome 7"/>
</dbReference>
<feature type="domain" description="Fibronectin type-III" evidence="9">
    <location>
        <begin position="736"/>
        <end position="837"/>
    </location>
</feature>
<feature type="domain" description="Ig-like" evidence="8">
    <location>
        <begin position="935"/>
        <end position="1028"/>
    </location>
</feature>
<dbReference type="InterPro" id="IPR003599">
    <property type="entry name" value="Ig_sub"/>
</dbReference>
<feature type="domain" description="Ig-like" evidence="8">
    <location>
        <begin position="317"/>
        <end position="397"/>
    </location>
</feature>
<dbReference type="PROSITE" id="PS50835">
    <property type="entry name" value="IG_LIKE"/>
    <property type="match status" value="5"/>
</dbReference>
<dbReference type="CDD" id="cd00063">
    <property type="entry name" value="FN3"/>
    <property type="match status" value="5"/>
</dbReference>
<keyword evidence="3" id="KW-0963">Cytoplasm</keyword>
<dbReference type="FunFam" id="2.60.40.10:FF:000134">
    <property type="entry name" value="Myomesin 1"/>
    <property type="match status" value="1"/>
</dbReference>
<evidence type="ECO:0000259" key="9">
    <source>
        <dbReference type="PROSITE" id="PS50853"/>
    </source>
</evidence>
<evidence type="ECO:0000256" key="5">
    <source>
        <dbReference type="ARBA" id="ARBA00023179"/>
    </source>
</evidence>
<dbReference type="InterPro" id="IPR007110">
    <property type="entry name" value="Ig-like_dom"/>
</dbReference>
<dbReference type="Gene3D" id="2.60.40.10">
    <property type="entry name" value="Immunoglobulins"/>
    <property type="match status" value="12"/>
</dbReference>
<evidence type="ECO:0000256" key="7">
    <source>
        <dbReference type="SAM" id="MobiDB-lite"/>
    </source>
</evidence>
<keyword evidence="11" id="KW-1185">Reference proteome</keyword>
<keyword evidence="2" id="KW-0787">Thick filament</keyword>
<dbReference type="Pfam" id="PF07679">
    <property type="entry name" value="I-set"/>
    <property type="match status" value="4"/>
</dbReference>
<dbReference type="InterPro" id="IPR013151">
    <property type="entry name" value="Immunoglobulin_dom"/>
</dbReference>
<dbReference type="FunFam" id="2.60.40.10:FF:000197">
    <property type="entry name" value="Myomesin 1"/>
    <property type="match status" value="1"/>
</dbReference>
<dbReference type="SMART" id="SM00409">
    <property type="entry name" value="IG"/>
    <property type="match status" value="5"/>
</dbReference>
<evidence type="ECO:0000256" key="3">
    <source>
        <dbReference type="ARBA" id="ARBA00022490"/>
    </source>
</evidence>
<feature type="compositionally biased region" description="Polar residues" evidence="7">
    <location>
        <begin position="33"/>
        <end position="60"/>
    </location>
</feature>
<keyword evidence="6" id="KW-0393">Immunoglobulin domain</keyword>
<dbReference type="SMART" id="SM00408">
    <property type="entry name" value="IGc2"/>
    <property type="match status" value="5"/>
</dbReference>
<feature type="domain" description="Ig-like" evidence="8">
    <location>
        <begin position="183"/>
        <end position="274"/>
    </location>
</feature>